<gene>
    <name evidence="2" type="ORF">OLC1_LOCUS2194</name>
</gene>
<feature type="region of interest" description="Disordered" evidence="1">
    <location>
        <begin position="302"/>
        <end position="392"/>
    </location>
</feature>
<dbReference type="Proteomes" id="UP001161247">
    <property type="component" value="Chromosome 1"/>
</dbReference>
<proteinExistence type="predicted"/>
<organism evidence="2 3">
    <name type="scientific">Oldenlandia corymbosa var. corymbosa</name>
    <dbReference type="NCBI Taxonomy" id="529605"/>
    <lineage>
        <taxon>Eukaryota</taxon>
        <taxon>Viridiplantae</taxon>
        <taxon>Streptophyta</taxon>
        <taxon>Embryophyta</taxon>
        <taxon>Tracheophyta</taxon>
        <taxon>Spermatophyta</taxon>
        <taxon>Magnoliopsida</taxon>
        <taxon>eudicotyledons</taxon>
        <taxon>Gunneridae</taxon>
        <taxon>Pentapetalae</taxon>
        <taxon>asterids</taxon>
        <taxon>lamiids</taxon>
        <taxon>Gentianales</taxon>
        <taxon>Rubiaceae</taxon>
        <taxon>Rubioideae</taxon>
        <taxon>Spermacoceae</taxon>
        <taxon>Hedyotis-Oldenlandia complex</taxon>
        <taxon>Oldenlandia</taxon>
    </lineage>
</organism>
<feature type="compositionally biased region" description="Basic and acidic residues" evidence="1">
    <location>
        <begin position="367"/>
        <end position="376"/>
    </location>
</feature>
<accession>A0AAV1C557</accession>
<reference evidence="2" key="1">
    <citation type="submission" date="2023-03" db="EMBL/GenBank/DDBJ databases">
        <authorList>
            <person name="Julca I."/>
        </authorList>
    </citation>
    <scope>NUCLEOTIDE SEQUENCE</scope>
</reference>
<protein>
    <submittedName>
        <fullName evidence="2">OLC1v1024590C1</fullName>
    </submittedName>
</protein>
<evidence type="ECO:0000313" key="3">
    <source>
        <dbReference type="Proteomes" id="UP001161247"/>
    </source>
</evidence>
<dbReference type="EMBL" id="OX459118">
    <property type="protein sequence ID" value="CAI9089937.1"/>
    <property type="molecule type" value="Genomic_DNA"/>
</dbReference>
<evidence type="ECO:0000256" key="1">
    <source>
        <dbReference type="SAM" id="MobiDB-lite"/>
    </source>
</evidence>
<feature type="region of interest" description="Disordered" evidence="1">
    <location>
        <begin position="91"/>
        <end position="130"/>
    </location>
</feature>
<dbReference type="AlphaFoldDB" id="A0AAV1C557"/>
<keyword evidence="3" id="KW-1185">Reference proteome</keyword>
<sequence>MSTGESETVSVSVEAPEKYCAAWNHQETNGFEAIKDDWIDKGKEKIKEFAKDLKKFEKYSRIVKWDAVQHFVPAVPVKEKEVNNTLDTPVKEKKDEEMSTTKAMGVQKKKKKRVMKDSEKEPKKRSKTDIPITKSAAQGEKTIPPVIERARVAEESGPSKKPSAMDKCKGPLEGEATIMPSHLFEGGPTMAVHTFGEPPIIDYPLLEELIAQLTETDSVRLIMAIEEVNMAATQYRGHGVAVAGLKRLKGNRPIKAKWFKQFLRENLKKIMHEALVKVLTKLRVKQVPLWEALCGSLAKMSTPEDITTFPGDSATILSKGPSEEQPIPDVPDEYIGIELEDDDDEASKEGETGNSGAKGDDPPAEDATGRAKKNDPPTKGASENRPSHEADSWPVHRINLMILSGEQSKDLYSMISNIMRRRADIHIIEIVMSPEADILDAIRAHNVRVSQHLIDEIKGLREETHQRDYQKD</sequence>
<evidence type="ECO:0000313" key="2">
    <source>
        <dbReference type="EMBL" id="CAI9089937.1"/>
    </source>
</evidence>
<name>A0AAV1C557_OLDCO</name>